<dbReference type="STRING" id="47427.A0A2H3CLH4"/>
<dbReference type="OrthoDB" id="2917041at2759"/>
<sequence>MVGHSKSDTKKAQIHWENCDAYMDKAKKSYREEMAQPLGEKRKGLRTICKELEKECLMETHQEISLDKTTLSCHVQGITMSLSQSNEDKGWLTAEEQHAVLAYIKTMAYRGFPLSLRHITEHVNKICWARYGPDSEFPTKGVGQNWAKHFGLTL</sequence>
<dbReference type="Proteomes" id="UP000217790">
    <property type="component" value="Unassembled WGS sequence"/>
</dbReference>
<gene>
    <name evidence="1" type="ORF">ARMGADRAFT_946936</name>
</gene>
<evidence type="ECO:0000313" key="1">
    <source>
        <dbReference type="EMBL" id="PBK82204.1"/>
    </source>
</evidence>
<protein>
    <recommendedName>
        <fullName evidence="3">HTH CENPB-type domain-containing protein</fullName>
    </recommendedName>
</protein>
<organism evidence="1 2">
    <name type="scientific">Armillaria gallica</name>
    <name type="common">Bulbous honey fungus</name>
    <name type="synonym">Armillaria bulbosa</name>
    <dbReference type="NCBI Taxonomy" id="47427"/>
    <lineage>
        <taxon>Eukaryota</taxon>
        <taxon>Fungi</taxon>
        <taxon>Dikarya</taxon>
        <taxon>Basidiomycota</taxon>
        <taxon>Agaricomycotina</taxon>
        <taxon>Agaricomycetes</taxon>
        <taxon>Agaricomycetidae</taxon>
        <taxon>Agaricales</taxon>
        <taxon>Marasmiineae</taxon>
        <taxon>Physalacriaceae</taxon>
        <taxon>Armillaria</taxon>
    </lineage>
</organism>
<evidence type="ECO:0000313" key="2">
    <source>
        <dbReference type="Proteomes" id="UP000217790"/>
    </source>
</evidence>
<evidence type="ECO:0008006" key="3">
    <source>
        <dbReference type="Google" id="ProtNLM"/>
    </source>
</evidence>
<keyword evidence="2" id="KW-1185">Reference proteome</keyword>
<accession>A0A2H3CLH4</accession>
<reference evidence="2" key="1">
    <citation type="journal article" date="2017" name="Nat. Ecol. Evol.">
        <title>Genome expansion and lineage-specific genetic innovations in the forest pathogenic fungi Armillaria.</title>
        <authorList>
            <person name="Sipos G."/>
            <person name="Prasanna A.N."/>
            <person name="Walter M.C."/>
            <person name="O'Connor E."/>
            <person name="Balint B."/>
            <person name="Krizsan K."/>
            <person name="Kiss B."/>
            <person name="Hess J."/>
            <person name="Varga T."/>
            <person name="Slot J."/>
            <person name="Riley R."/>
            <person name="Boka B."/>
            <person name="Rigling D."/>
            <person name="Barry K."/>
            <person name="Lee J."/>
            <person name="Mihaltcheva S."/>
            <person name="LaButti K."/>
            <person name="Lipzen A."/>
            <person name="Waldron R."/>
            <person name="Moloney N.M."/>
            <person name="Sperisen C."/>
            <person name="Kredics L."/>
            <person name="Vagvoelgyi C."/>
            <person name="Patrignani A."/>
            <person name="Fitzpatrick D."/>
            <person name="Nagy I."/>
            <person name="Doyle S."/>
            <person name="Anderson J.B."/>
            <person name="Grigoriev I.V."/>
            <person name="Gueldener U."/>
            <person name="Muensterkoetter M."/>
            <person name="Nagy L.G."/>
        </authorList>
    </citation>
    <scope>NUCLEOTIDE SEQUENCE [LARGE SCALE GENOMIC DNA]</scope>
    <source>
        <strain evidence="2">Ar21-2</strain>
    </source>
</reference>
<name>A0A2H3CLH4_ARMGA</name>
<dbReference type="EMBL" id="KZ293720">
    <property type="protein sequence ID" value="PBK82204.1"/>
    <property type="molecule type" value="Genomic_DNA"/>
</dbReference>
<proteinExistence type="predicted"/>
<dbReference type="AlphaFoldDB" id="A0A2H3CLH4"/>
<dbReference type="InParanoid" id="A0A2H3CLH4"/>